<proteinExistence type="predicted"/>
<dbReference type="STRING" id="838561.P344_00785"/>
<evidence type="ECO:0000313" key="1">
    <source>
        <dbReference type="EMBL" id="AHI57530.1"/>
    </source>
</evidence>
<gene>
    <name evidence="1" type="ORF">P344_00785</name>
</gene>
<protein>
    <submittedName>
        <fullName evidence="1">Uncharacterized protein</fullName>
    </submittedName>
</protein>
<accession>W0GPZ4</accession>
<dbReference type="EMBL" id="CP006720">
    <property type="protein sequence ID" value="AHI57530.1"/>
    <property type="molecule type" value="Genomic_DNA"/>
</dbReference>
<dbReference type="Proteomes" id="UP000019260">
    <property type="component" value="Chromosome"/>
</dbReference>
<dbReference type="HOGENOM" id="CLU_2652640_0_0_14"/>
<dbReference type="KEGG" id="smir:SMM_0129"/>
<dbReference type="KEGG" id="smia:P344_00785"/>
<sequence>MKKLLSLFSALVFTTIGVNNVFDNDRIEKTANKIKELYVLGDSFSDVGVLTGAVSSFFSWPQGFNCQQITVRGSFL</sequence>
<name>W0GPZ4_9MOLU</name>
<dbReference type="PATRIC" id="fig|838561.3.peg.152"/>
<dbReference type="RefSeq" id="WP_025316958.1">
    <property type="nucleotide sequence ID" value="NZ_CP002082.1"/>
</dbReference>
<organism evidence="1 2">
    <name type="scientific">Spiroplasma mirum ATCC 29335</name>
    <dbReference type="NCBI Taxonomy" id="838561"/>
    <lineage>
        <taxon>Bacteria</taxon>
        <taxon>Bacillati</taxon>
        <taxon>Mycoplasmatota</taxon>
        <taxon>Mollicutes</taxon>
        <taxon>Entomoplasmatales</taxon>
        <taxon>Spiroplasmataceae</taxon>
        <taxon>Spiroplasma</taxon>
    </lineage>
</organism>
<reference evidence="1 2" key="1">
    <citation type="submission" date="2013-09" db="EMBL/GenBank/DDBJ databases">
        <title>Complete genome sequence of Spiroplasma mirum suckling mouse cataract agent.</title>
        <authorList>
            <person name="Landry C.A."/>
            <person name="Bastian F.O."/>
            <person name="Thune R.L."/>
        </authorList>
    </citation>
    <scope>NUCLEOTIDE SEQUENCE [LARGE SCALE GENOMIC DNA]</scope>
    <source>
        <strain evidence="1 2">SMCA</strain>
    </source>
</reference>
<evidence type="ECO:0000313" key="2">
    <source>
        <dbReference type="Proteomes" id="UP000019260"/>
    </source>
</evidence>
<keyword evidence="2" id="KW-1185">Reference proteome</keyword>
<dbReference type="AlphaFoldDB" id="W0GPZ4"/>